<dbReference type="Gene3D" id="1.10.1510.10">
    <property type="entry name" value="Uncharacterised protein YqeY/AIM41 PF09424, N-terminal domain"/>
    <property type="match status" value="1"/>
</dbReference>
<dbReference type="Pfam" id="PF09424">
    <property type="entry name" value="YqeY"/>
    <property type="match status" value="1"/>
</dbReference>
<keyword evidence="2" id="KW-1185">Reference proteome</keyword>
<dbReference type="SUPFAM" id="SSF89095">
    <property type="entry name" value="GatB/YqeY motif"/>
    <property type="match status" value="1"/>
</dbReference>
<dbReference type="PANTHER" id="PTHR28055:SF1">
    <property type="entry name" value="ALTERED INHERITANCE OF MITOCHONDRIA PROTEIN 41, MITOCHONDRIAL"/>
    <property type="match status" value="1"/>
</dbReference>
<evidence type="ECO:0000313" key="2">
    <source>
        <dbReference type="Proteomes" id="UP001484239"/>
    </source>
</evidence>
<dbReference type="InterPro" id="IPR023168">
    <property type="entry name" value="GatB_Yqey_C_2"/>
</dbReference>
<dbReference type="InterPro" id="IPR019004">
    <property type="entry name" value="YqeY/Aim41"/>
</dbReference>
<evidence type="ECO:0000313" key="1">
    <source>
        <dbReference type="EMBL" id="MEK9502135.1"/>
    </source>
</evidence>
<dbReference type="PANTHER" id="PTHR28055">
    <property type="entry name" value="ALTERED INHERITANCE OF MITOCHONDRIA PROTEIN 41, MITOCHONDRIAL"/>
    <property type="match status" value="1"/>
</dbReference>
<proteinExistence type="predicted"/>
<sequence>MTAPLKQRLQSDLDQARRARDKARTVLLSTTLSEIRNREIDAGREADDDLVIEVLTRALKQRRDAADQMRSGGREELAEKEEAEAEVLNTYLPAGLDADEVRAMIAAIRADGVEAMGAVMGRLMPEIRGRFDGREANRLVREALEG</sequence>
<organism evidence="1 2">
    <name type="scientific">Gaopeijia maritima</name>
    <dbReference type="NCBI Taxonomy" id="3119007"/>
    <lineage>
        <taxon>Bacteria</taxon>
        <taxon>Pseudomonadati</taxon>
        <taxon>Gemmatimonadota</taxon>
        <taxon>Longimicrobiia</taxon>
        <taxon>Gaopeijiales</taxon>
        <taxon>Gaopeijiaceae</taxon>
        <taxon>Gaopeijia</taxon>
    </lineage>
</organism>
<gene>
    <name evidence="1" type="ORF">WI372_14175</name>
</gene>
<dbReference type="InterPro" id="IPR042184">
    <property type="entry name" value="YqeY/Aim41_N"/>
</dbReference>
<name>A0ABU9EDZ9_9BACT</name>
<dbReference type="Proteomes" id="UP001484239">
    <property type="component" value="Unassembled WGS sequence"/>
</dbReference>
<dbReference type="EMBL" id="JBBHLI010000009">
    <property type="protein sequence ID" value="MEK9502135.1"/>
    <property type="molecule type" value="Genomic_DNA"/>
</dbReference>
<protein>
    <submittedName>
        <fullName evidence="1">GatB/YqeY domain-containing protein</fullName>
    </submittedName>
</protein>
<dbReference type="InterPro" id="IPR003789">
    <property type="entry name" value="Asn/Gln_tRNA_amidoTrase-B-like"/>
</dbReference>
<dbReference type="Gene3D" id="1.10.10.410">
    <property type="match status" value="1"/>
</dbReference>
<comment type="caution">
    <text evidence="1">The sequence shown here is derived from an EMBL/GenBank/DDBJ whole genome shotgun (WGS) entry which is preliminary data.</text>
</comment>
<dbReference type="RefSeq" id="WP_405276660.1">
    <property type="nucleotide sequence ID" value="NZ_CP144380.1"/>
</dbReference>
<reference evidence="1 2" key="1">
    <citation type="submission" date="2024-02" db="EMBL/GenBank/DDBJ databases">
        <title>A novel Gemmatimonadota bacterium.</title>
        <authorList>
            <person name="Du Z.-J."/>
            <person name="Ye Y.-Q."/>
        </authorList>
    </citation>
    <scope>NUCLEOTIDE SEQUENCE [LARGE SCALE GENOMIC DNA]</scope>
    <source>
        <strain evidence="1 2">DH-20</strain>
    </source>
</reference>
<accession>A0ABU9EDZ9</accession>